<proteinExistence type="inferred from homology"/>
<dbReference type="OrthoDB" id="147588at2157"/>
<keyword evidence="2" id="KW-0540">Nuclease</keyword>
<accession>A0A166E1J7</accession>
<evidence type="ECO:0000256" key="2">
    <source>
        <dbReference type="ARBA" id="ARBA00022722"/>
    </source>
</evidence>
<feature type="domain" description="PIN" evidence="7">
    <location>
        <begin position="2"/>
        <end position="123"/>
    </location>
</feature>
<dbReference type="InterPro" id="IPR002716">
    <property type="entry name" value="PIN_dom"/>
</dbReference>
<dbReference type="InterPro" id="IPR050556">
    <property type="entry name" value="Type_II_TA_system_RNase"/>
</dbReference>
<dbReference type="STRING" id="47311.MBCUT_10400"/>
<dbReference type="Gene3D" id="3.40.50.1010">
    <property type="entry name" value="5'-nuclease"/>
    <property type="match status" value="1"/>
</dbReference>
<dbReference type="GO" id="GO:0016787">
    <property type="term" value="F:hydrolase activity"/>
    <property type="evidence" value="ECO:0007669"/>
    <property type="project" value="UniProtKB-KW"/>
</dbReference>
<dbReference type="SUPFAM" id="SSF88723">
    <property type="entry name" value="PIN domain-like"/>
    <property type="match status" value="1"/>
</dbReference>
<dbReference type="EMBL" id="LWMW01000098">
    <property type="protein sequence ID" value="KZX16174.1"/>
    <property type="molecule type" value="Genomic_DNA"/>
</dbReference>
<dbReference type="PATRIC" id="fig|47311.3.peg.1147"/>
<dbReference type="AlphaFoldDB" id="A0A166E1J7"/>
<evidence type="ECO:0000313" key="8">
    <source>
        <dbReference type="EMBL" id="KZX16174.1"/>
    </source>
</evidence>
<comment type="caution">
    <text evidence="8">The sequence shown here is derived from an EMBL/GenBank/DDBJ whole genome shotgun (WGS) entry which is preliminary data.</text>
</comment>
<dbReference type="GO" id="GO:0046872">
    <property type="term" value="F:metal ion binding"/>
    <property type="evidence" value="ECO:0007669"/>
    <property type="project" value="UniProtKB-KW"/>
</dbReference>
<comment type="cofactor">
    <cofactor evidence="1">
        <name>Mg(2+)</name>
        <dbReference type="ChEBI" id="CHEBI:18420"/>
    </cofactor>
</comment>
<dbReference type="Proteomes" id="UP000077275">
    <property type="component" value="Unassembled WGS sequence"/>
</dbReference>
<dbReference type="RefSeq" id="WP_067259634.1">
    <property type="nucleotide sequence ID" value="NZ_LWMW01000098.1"/>
</dbReference>
<evidence type="ECO:0000256" key="6">
    <source>
        <dbReference type="ARBA" id="ARBA00038093"/>
    </source>
</evidence>
<keyword evidence="9" id="KW-1185">Reference proteome</keyword>
<dbReference type="InterPro" id="IPR029060">
    <property type="entry name" value="PIN-like_dom_sf"/>
</dbReference>
<evidence type="ECO:0000256" key="3">
    <source>
        <dbReference type="ARBA" id="ARBA00022723"/>
    </source>
</evidence>
<evidence type="ECO:0000256" key="1">
    <source>
        <dbReference type="ARBA" id="ARBA00001946"/>
    </source>
</evidence>
<dbReference type="PANTHER" id="PTHR33653">
    <property type="entry name" value="RIBONUCLEASE VAPC2"/>
    <property type="match status" value="1"/>
</dbReference>
<keyword evidence="3" id="KW-0479">Metal-binding</keyword>
<gene>
    <name evidence="8" type="primary">vapC1</name>
    <name evidence="8" type="ORF">MBCUT_10400</name>
</gene>
<evidence type="ECO:0000256" key="4">
    <source>
        <dbReference type="ARBA" id="ARBA00022801"/>
    </source>
</evidence>
<dbReference type="CDD" id="cd18744">
    <property type="entry name" value="PIN_VapC4-5_FitB-like"/>
    <property type="match status" value="1"/>
</dbReference>
<sequence>MIFLDTDILINYFKGNKNIQSALLKHLQNGEDICTTTLNVYEIVKGFKYIGSEKKIKKLETFLNEIEVFNLNNQSMVEAAEIFTNLKKAGKTIGDMDILIATIVMQNNGILVSNNTRHFKNIQELQLTNWM</sequence>
<protein>
    <submittedName>
        <fullName evidence="8">Ribonuclease VapC1</fullName>
        <ecNumber evidence="8">3.1.-.-</ecNumber>
    </submittedName>
</protein>
<keyword evidence="4 8" id="KW-0378">Hydrolase</keyword>
<name>A0A166E1J7_9EURY</name>
<keyword evidence="5" id="KW-0460">Magnesium</keyword>
<dbReference type="PANTHER" id="PTHR33653:SF1">
    <property type="entry name" value="RIBONUCLEASE VAPC2"/>
    <property type="match status" value="1"/>
</dbReference>
<dbReference type="Pfam" id="PF01850">
    <property type="entry name" value="PIN"/>
    <property type="match status" value="1"/>
</dbReference>
<dbReference type="GO" id="GO:0004518">
    <property type="term" value="F:nuclease activity"/>
    <property type="evidence" value="ECO:0007669"/>
    <property type="project" value="UniProtKB-KW"/>
</dbReference>
<evidence type="ECO:0000259" key="7">
    <source>
        <dbReference type="Pfam" id="PF01850"/>
    </source>
</evidence>
<organism evidence="8 9">
    <name type="scientific">Methanobrevibacter cuticularis</name>
    <dbReference type="NCBI Taxonomy" id="47311"/>
    <lineage>
        <taxon>Archaea</taxon>
        <taxon>Methanobacteriati</taxon>
        <taxon>Methanobacteriota</taxon>
        <taxon>Methanomada group</taxon>
        <taxon>Methanobacteria</taxon>
        <taxon>Methanobacteriales</taxon>
        <taxon>Methanobacteriaceae</taxon>
        <taxon>Methanobrevibacter</taxon>
    </lineage>
</organism>
<evidence type="ECO:0000313" key="9">
    <source>
        <dbReference type="Proteomes" id="UP000077275"/>
    </source>
</evidence>
<evidence type="ECO:0000256" key="5">
    <source>
        <dbReference type="ARBA" id="ARBA00022842"/>
    </source>
</evidence>
<comment type="similarity">
    <text evidence="6">Belongs to the PINc/VapC protein family.</text>
</comment>
<reference evidence="8 9" key="1">
    <citation type="submission" date="2016-04" db="EMBL/GenBank/DDBJ databases">
        <title>Genome sequence of Methanobrevibacter cuticularis DSM 11139.</title>
        <authorList>
            <person name="Poehlein A."/>
            <person name="Seedorf H."/>
            <person name="Daniel R."/>
        </authorList>
    </citation>
    <scope>NUCLEOTIDE SEQUENCE [LARGE SCALE GENOMIC DNA]</scope>
    <source>
        <strain evidence="8 9">DSM 11139</strain>
    </source>
</reference>
<dbReference type="EC" id="3.1.-.-" evidence="8"/>